<comment type="caution">
    <text evidence="5">The sequence shown here is derived from an EMBL/GenBank/DDBJ whole genome shotgun (WGS) entry which is preliminary data.</text>
</comment>
<dbReference type="InterPro" id="IPR050194">
    <property type="entry name" value="Glycosyltransferase_grp1"/>
</dbReference>
<evidence type="ECO:0000259" key="3">
    <source>
        <dbReference type="Pfam" id="PF00534"/>
    </source>
</evidence>
<proteinExistence type="predicted"/>
<keyword evidence="1" id="KW-0328">Glycosyltransferase</keyword>
<dbReference type="EMBL" id="WBZJ01000002">
    <property type="protein sequence ID" value="KAB3520836.1"/>
    <property type="molecule type" value="Genomic_DNA"/>
</dbReference>
<sequence>MPASHPRVLVVTNDFPPTVGGIQSYLRDYVATLDPSRVVVFASTQDGDAATIFDAERAYTVVRWPRTVMLPTPAVARRMMQLIREHDIHTVWFGAAAPLAVLAPQARRAGARRIIASTHGHEVGWSMLPGARQVLRYIGRHVDTLTYVSRYARNRFAGAFGPDVGWEPMPGGVDTTVFRPQPELSAQLRRRHGLEDASVIVAVSRLVPRKGQDTLIKALPTIVKRVPNAHLLLVGPGDYRSALRRLAVTLGVEDHVTMTGPVDFAELAGYYGAGDVFALPVRTQLGGLSVEGLGIVFLEAQACGVATVAGNGGGAPETVIDGSTGLVVDGRNPERVADTLADLLNNPEMRHQLADRGVTAVNHAWTWDALGAQLRAVIAGDGGIPPRHSWNAAGDTLGSAPVTRD</sequence>
<evidence type="ECO:0000256" key="2">
    <source>
        <dbReference type="ARBA" id="ARBA00022679"/>
    </source>
</evidence>
<keyword evidence="6" id="KW-1185">Reference proteome</keyword>
<evidence type="ECO:0000259" key="4">
    <source>
        <dbReference type="Pfam" id="PF13439"/>
    </source>
</evidence>
<dbReference type="Gene3D" id="3.40.50.2000">
    <property type="entry name" value="Glycogen Phosphorylase B"/>
    <property type="match status" value="2"/>
</dbReference>
<accession>A0ABQ6VDE7</accession>
<dbReference type="PANTHER" id="PTHR45947">
    <property type="entry name" value="SULFOQUINOVOSYL TRANSFERASE SQD2"/>
    <property type="match status" value="1"/>
</dbReference>
<protein>
    <submittedName>
        <fullName evidence="5">Glycosyltransferase family 4 protein</fullName>
    </submittedName>
</protein>
<feature type="domain" description="Glycosyltransferase subfamily 4-like N-terminal" evidence="4">
    <location>
        <begin position="19"/>
        <end position="176"/>
    </location>
</feature>
<dbReference type="Proteomes" id="UP000436181">
    <property type="component" value="Unassembled WGS sequence"/>
</dbReference>
<dbReference type="CDD" id="cd03801">
    <property type="entry name" value="GT4_PimA-like"/>
    <property type="match status" value="1"/>
</dbReference>
<feature type="domain" description="Glycosyl transferase family 1" evidence="3">
    <location>
        <begin position="188"/>
        <end position="357"/>
    </location>
</feature>
<gene>
    <name evidence="5" type="ORF">F8377_06215</name>
</gene>
<reference evidence="5 6" key="1">
    <citation type="submission" date="2019-10" db="EMBL/GenBank/DDBJ databases">
        <title>Corynebacterium sp novel species isolated from the respiratory tract of Marmot.</title>
        <authorList>
            <person name="Zhang G."/>
        </authorList>
    </citation>
    <scope>NUCLEOTIDE SEQUENCE [LARGE SCALE GENOMIC DNA]</scope>
    <source>
        <strain evidence="5 6">336</strain>
    </source>
</reference>
<dbReference type="SUPFAM" id="SSF53756">
    <property type="entry name" value="UDP-Glycosyltransferase/glycogen phosphorylase"/>
    <property type="match status" value="1"/>
</dbReference>
<organism evidence="5 6">
    <name type="scientific">Corynebacterium zhongnanshanii</name>
    <dbReference type="NCBI Taxonomy" id="2768834"/>
    <lineage>
        <taxon>Bacteria</taxon>
        <taxon>Bacillati</taxon>
        <taxon>Actinomycetota</taxon>
        <taxon>Actinomycetes</taxon>
        <taxon>Mycobacteriales</taxon>
        <taxon>Corynebacteriaceae</taxon>
        <taxon>Corynebacterium</taxon>
    </lineage>
</organism>
<dbReference type="Pfam" id="PF00534">
    <property type="entry name" value="Glycos_transf_1"/>
    <property type="match status" value="1"/>
</dbReference>
<evidence type="ECO:0000313" key="5">
    <source>
        <dbReference type="EMBL" id="KAB3520836.1"/>
    </source>
</evidence>
<dbReference type="RefSeq" id="WP_151844395.1">
    <property type="nucleotide sequence ID" value="NZ_WBZJ01000002.1"/>
</dbReference>
<dbReference type="Pfam" id="PF13439">
    <property type="entry name" value="Glyco_transf_4"/>
    <property type="match status" value="1"/>
</dbReference>
<keyword evidence="2" id="KW-0808">Transferase</keyword>
<dbReference type="PANTHER" id="PTHR45947:SF3">
    <property type="entry name" value="SULFOQUINOVOSYL TRANSFERASE SQD2"/>
    <property type="match status" value="1"/>
</dbReference>
<dbReference type="InterPro" id="IPR001296">
    <property type="entry name" value="Glyco_trans_1"/>
</dbReference>
<name>A0ABQ6VDE7_9CORY</name>
<evidence type="ECO:0000256" key="1">
    <source>
        <dbReference type="ARBA" id="ARBA00022676"/>
    </source>
</evidence>
<evidence type="ECO:0000313" key="6">
    <source>
        <dbReference type="Proteomes" id="UP000436181"/>
    </source>
</evidence>
<dbReference type="InterPro" id="IPR028098">
    <property type="entry name" value="Glyco_trans_4-like_N"/>
</dbReference>